<accession>A0A9D1M9L2</accession>
<dbReference type="PANTHER" id="PTHR38449:SF1">
    <property type="entry name" value="REGULATORY PROTEIN SSL2874-RELATED"/>
    <property type="match status" value="1"/>
</dbReference>
<gene>
    <name evidence="2" type="ORF">IAA61_01130</name>
</gene>
<dbReference type="EMBL" id="DVNB01000014">
    <property type="protein sequence ID" value="HIU56398.1"/>
    <property type="molecule type" value="Genomic_DNA"/>
</dbReference>
<evidence type="ECO:0000256" key="1">
    <source>
        <dbReference type="HAMAP-Rule" id="MF_01503"/>
    </source>
</evidence>
<comment type="caution">
    <text evidence="2">The sequence shown here is derived from an EMBL/GenBank/DDBJ whole genome shotgun (WGS) entry which is preliminary data.</text>
</comment>
<evidence type="ECO:0000313" key="2">
    <source>
        <dbReference type="EMBL" id="HIU56398.1"/>
    </source>
</evidence>
<dbReference type="Pfam" id="PF04025">
    <property type="entry name" value="RemA-like"/>
    <property type="match status" value="1"/>
</dbReference>
<proteinExistence type="inferred from homology"/>
<dbReference type="PANTHER" id="PTHR38449">
    <property type="entry name" value="REGULATORY PROTEIN TM_1690-RELATED"/>
    <property type="match status" value="1"/>
</dbReference>
<evidence type="ECO:0000313" key="3">
    <source>
        <dbReference type="Proteomes" id="UP000824109"/>
    </source>
</evidence>
<sequence>MRLINIGFGNMVSAERAVAVISPDSAPVKRLMHEAEDKGLLVNATYGRRTRSVVVMDSKHVILSAITPEKLAVRLDGEYEPGENDDGEE</sequence>
<comment type="similarity">
    <text evidence="1">Belongs to the RemA family.</text>
</comment>
<dbReference type="AlphaFoldDB" id="A0A9D1M9L2"/>
<organism evidence="2 3">
    <name type="scientific">Candidatus Ornithomonoglobus merdipullorum</name>
    <dbReference type="NCBI Taxonomy" id="2840895"/>
    <lineage>
        <taxon>Bacteria</taxon>
        <taxon>Bacillati</taxon>
        <taxon>Bacillota</taxon>
        <taxon>Clostridia</taxon>
        <taxon>Candidatus Ornithomonoglobus</taxon>
    </lineage>
</organism>
<dbReference type="HAMAP" id="MF_01503">
    <property type="entry name" value="RemA"/>
    <property type="match status" value="1"/>
</dbReference>
<protein>
    <recommendedName>
        <fullName evidence="1">Putative regulatory protein IAA61_01130</fullName>
    </recommendedName>
</protein>
<reference evidence="2" key="2">
    <citation type="journal article" date="2021" name="PeerJ">
        <title>Extensive microbial diversity within the chicken gut microbiome revealed by metagenomics and culture.</title>
        <authorList>
            <person name="Gilroy R."/>
            <person name="Ravi A."/>
            <person name="Getino M."/>
            <person name="Pursley I."/>
            <person name="Horton D.L."/>
            <person name="Alikhan N.F."/>
            <person name="Baker D."/>
            <person name="Gharbi K."/>
            <person name="Hall N."/>
            <person name="Watson M."/>
            <person name="Adriaenssens E.M."/>
            <person name="Foster-Nyarko E."/>
            <person name="Jarju S."/>
            <person name="Secka A."/>
            <person name="Antonio M."/>
            <person name="Oren A."/>
            <person name="Chaudhuri R.R."/>
            <person name="La Ragione R."/>
            <person name="Hildebrand F."/>
            <person name="Pallen M.J."/>
        </authorList>
    </citation>
    <scope>NUCLEOTIDE SEQUENCE</scope>
    <source>
        <strain evidence="2">USAMLcec3-3695</strain>
    </source>
</reference>
<name>A0A9D1M9L2_9FIRM</name>
<dbReference type="NCBIfam" id="NF003315">
    <property type="entry name" value="PRK04323.1"/>
    <property type="match status" value="1"/>
</dbReference>
<dbReference type="InterPro" id="IPR007169">
    <property type="entry name" value="RemA-like"/>
</dbReference>
<reference evidence="2" key="1">
    <citation type="submission" date="2020-10" db="EMBL/GenBank/DDBJ databases">
        <authorList>
            <person name="Gilroy R."/>
        </authorList>
    </citation>
    <scope>NUCLEOTIDE SEQUENCE</scope>
    <source>
        <strain evidence="2">USAMLcec3-3695</strain>
    </source>
</reference>
<dbReference type="Proteomes" id="UP000824109">
    <property type="component" value="Unassembled WGS sequence"/>
</dbReference>